<name>A0A2N9JDW2_9ACTN</name>
<feature type="domain" description="UspA" evidence="1">
    <location>
        <begin position="17"/>
        <end position="142"/>
    </location>
</feature>
<evidence type="ECO:0000313" key="3">
    <source>
        <dbReference type="Proteomes" id="UP000238164"/>
    </source>
</evidence>
<dbReference type="AlphaFoldDB" id="A0A2N9JDW2"/>
<dbReference type="Proteomes" id="UP000238164">
    <property type="component" value="Chromosome 1"/>
</dbReference>
<reference evidence="2 3" key="1">
    <citation type="submission" date="2018-02" db="EMBL/GenBank/DDBJ databases">
        <authorList>
            <person name="Cohen D.B."/>
            <person name="Kent A.D."/>
        </authorList>
    </citation>
    <scope>NUCLEOTIDE SEQUENCE [LARGE SCALE GENOMIC DNA]</scope>
    <source>
        <strain evidence="2">1</strain>
    </source>
</reference>
<keyword evidence="3" id="KW-1185">Reference proteome</keyword>
<dbReference type="InterPro" id="IPR006016">
    <property type="entry name" value="UspA"/>
</dbReference>
<dbReference type="Pfam" id="PF00582">
    <property type="entry name" value="Usp"/>
    <property type="match status" value="1"/>
</dbReference>
<gene>
    <name evidence="2" type="ORF">MPLG2_0662</name>
</gene>
<protein>
    <submittedName>
        <fullName evidence="2">Nucleotide-binding universal stress protein, UspA family</fullName>
    </submittedName>
</protein>
<accession>A0A2N9JDW2</accession>
<evidence type="ECO:0000259" key="1">
    <source>
        <dbReference type="Pfam" id="PF00582"/>
    </source>
</evidence>
<dbReference type="SUPFAM" id="SSF52402">
    <property type="entry name" value="Adenine nucleotide alpha hydrolases-like"/>
    <property type="match status" value="1"/>
</dbReference>
<dbReference type="CDD" id="cd00293">
    <property type="entry name" value="USP-like"/>
    <property type="match status" value="1"/>
</dbReference>
<dbReference type="EMBL" id="LT985188">
    <property type="protein sequence ID" value="SPD85698.1"/>
    <property type="molecule type" value="Genomic_DNA"/>
</dbReference>
<dbReference type="RefSeq" id="WP_105184872.1">
    <property type="nucleotide sequence ID" value="NZ_BAAAGO010000042.1"/>
</dbReference>
<evidence type="ECO:0000313" key="2">
    <source>
        <dbReference type="EMBL" id="SPD85698.1"/>
    </source>
</evidence>
<dbReference type="KEGG" id="mgg:MPLG2_0662"/>
<organism evidence="2 3">
    <name type="scientific">Micropruina glycogenica</name>
    <dbReference type="NCBI Taxonomy" id="75385"/>
    <lineage>
        <taxon>Bacteria</taxon>
        <taxon>Bacillati</taxon>
        <taxon>Actinomycetota</taxon>
        <taxon>Actinomycetes</taxon>
        <taxon>Propionibacteriales</taxon>
        <taxon>Nocardioidaceae</taxon>
        <taxon>Micropruina</taxon>
    </lineage>
</organism>
<proteinExistence type="predicted"/>
<sequence length="160" mass="17699">MRLAVWVTEGTWPATIDAARDLIGDDQAEVMLIHVLEAGRPPREGFGSLMGRGRVRRSEEQLHQWSEEAAQQMLDQAAERLGRPATVRLETGFPERIVTAVADEVDYLVIGRDGDRSRLGPHSLGKHTRFVVDHAPCRVLLIWPGDVPSSGSLPPPPPDR</sequence>
<dbReference type="OrthoDB" id="3734319at2"/>
<dbReference type="Gene3D" id="3.40.50.12370">
    <property type="match status" value="1"/>
</dbReference>